<dbReference type="AlphaFoldDB" id="A0AAV8D3T2"/>
<accession>A0AAV8D3T2</accession>
<dbReference type="FunFam" id="3.30.420.40:FF:000545">
    <property type="entry name" value="Endoplasmic reticulum chaperone BiP"/>
    <property type="match status" value="1"/>
</dbReference>
<dbReference type="SUPFAM" id="SSF53067">
    <property type="entry name" value="Actin-like ATPase domain"/>
    <property type="match status" value="2"/>
</dbReference>
<dbReference type="InterPro" id="IPR043129">
    <property type="entry name" value="ATPase_NBD"/>
</dbReference>
<dbReference type="Gene3D" id="2.60.34.10">
    <property type="entry name" value="Substrate Binding Domain Of DNAk, Chain A, domain 1"/>
    <property type="match status" value="1"/>
</dbReference>
<dbReference type="GO" id="GO:0140662">
    <property type="term" value="F:ATP-dependent protein folding chaperone"/>
    <property type="evidence" value="ECO:0007669"/>
    <property type="project" value="InterPro"/>
</dbReference>
<keyword evidence="3 4" id="KW-0067">ATP-binding</keyword>
<dbReference type="Gene3D" id="3.90.640.10">
    <property type="entry name" value="Actin, Chain A, domain 4"/>
    <property type="match status" value="1"/>
</dbReference>
<dbReference type="InterPro" id="IPR029047">
    <property type="entry name" value="HSP70_peptide-bd_sf"/>
</dbReference>
<keyword evidence="2 4" id="KW-0547">Nucleotide-binding</keyword>
<dbReference type="Proteomes" id="UP001140206">
    <property type="component" value="Chromosome 4"/>
</dbReference>
<evidence type="ECO:0000313" key="6">
    <source>
        <dbReference type="Proteomes" id="UP001140206"/>
    </source>
</evidence>
<dbReference type="GO" id="GO:0005524">
    <property type="term" value="F:ATP binding"/>
    <property type="evidence" value="ECO:0007669"/>
    <property type="project" value="UniProtKB-KW"/>
</dbReference>
<dbReference type="PRINTS" id="PR00301">
    <property type="entry name" value="HEATSHOCK70"/>
</dbReference>
<evidence type="ECO:0000256" key="4">
    <source>
        <dbReference type="RuleBase" id="RU003322"/>
    </source>
</evidence>
<dbReference type="Gene3D" id="3.30.30.30">
    <property type="match status" value="1"/>
</dbReference>
<keyword evidence="5" id="KW-0346">Stress response</keyword>
<protein>
    <submittedName>
        <fullName evidence="5">70 kDa heat shock protein</fullName>
    </submittedName>
</protein>
<reference evidence="5" key="1">
    <citation type="submission" date="2022-08" db="EMBL/GenBank/DDBJ databases">
        <authorList>
            <person name="Marques A."/>
        </authorList>
    </citation>
    <scope>NUCLEOTIDE SEQUENCE</scope>
    <source>
        <strain evidence="5">RhyPub2mFocal</strain>
        <tissue evidence="5">Leaves</tissue>
    </source>
</reference>
<comment type="similarity">
    <text evidence="1 4">Belongs to the heat shock protein 70 family.</text>
</comment>
<gene>
    <name evidence="5" type="ORF">LUZ62_071447</name>
</gene>
<organism evidence="5 6">
    <name type="scientific">Rhynchospora pubera</name>
    <dbReference type="NCBI Taxonomy" id="906938"/>
    <lineage>
        <taxon>Eukaryota</taxon>
        <taxon>Viridiplantae</taxon>
        <taxon>Streptophyta</taxon>
        <taxon>Embryophyta</taxon>
        <taxon>Tracheophyta</taxon>
        <taxon>Spermatophyta</taxon>
        <taxon>Magnoliopsida</taxon>
        <taxon>Liliopsida</taxon>
        <taxon>Poales</taxon>
        <taxon>Cyperaceae</taxon>
        <taxon>Cyperoideae</taxon>
        <taxon>Rhynchosporeae</taxon>
        <taxon>Rhynchospora</taxon>
    </lineage>
</organism>
<sequence length="503" mass="55486">MVSVQYKGEDQHFSPEEIAAMVLTKMKEIAEAHLGCKVTKAVISVPACFSDSQRKAIKDAGEIAGLNVMQLLNEPTAAAIAYYYHKVDTLGPDKRTVLIFDLGGGNLDVSIVTVRKSALKVLAVVGDSNLGGEDFDNNLVCFFVEKFMKEKNRDISNKPRSLRRLRAACEKAKRVLSTNAQTVVEVDALDEGIDFRSSITREAFEELNKRLFQRSLCCVEGCLEDAKMDRTSINEVILVGGSTRIPKLQQLLQDFFNRKELCKSMNADEAVAYGAAVRAAMLIGDTNKGKFNKLKIEDVTSLSVGQESKNGAIMNVLIPKNTPIPAKRELLITTCSDNLSSISIEVQECELALPMVFILSGITPKPRSNSRINVSFEVDDNGILNLTAKDISTRDKNQIVVSKKNDGLTPKDIKKMVEAAARFKAEDEEHKARAAALNSLENIAYKMKATARDQKGSASEKKRMDKAADEAIAWLETNHHAKIEEIDAWKKKLESIKSQVASL</sequence>
<dbReference type="PROSITE" id="PS01036">
    <property type="entry name" value="HSP70_3"/>
    <property type="match status" value="1"/>
</dbReference>
<dbReference type="InterPro" id="IPR013126">
    <property type="entry name" value="Hsp_70_fam"/>
</dbReference>
<evidence type="ECO:0000256" key="2">
    <source>
        <dbReference type="ARBA" id="ARBA00022741"/>
    </source>
</evidence>
<dbReference type="CDD" id="cd24028">
    <property type="entry name" value="ASKHA_NBD_HSP70_HSPA1-like"/>
    <property type="match status" value="1"/>
</dbReference>
<dbReference type="Gene3D" id="3.30.420.40">
    <property type="match status" value="2"/>
</dbReference>
<keyword evidence="6" id="KW-1185">Reference proteome</keyword>
<dbReference type="Gene3D" id="1.20.1270.10">
    <property type="match status" value="1"/>
</dbReference>
<comment type="caution">
    <text evidence="5">The sequence shown here is derived from an EMBL/GenBank/DDBJ whole genome shotgun (WGS) entry which is preliminary data.</text>
</comment>
<proteinExistence type="inferred from homology"/>
<evidence type="ECO:0000256" key="3">
    <source>
        <dbReference type="ARBA" id="ARBA00022840"/>
    </source>
</evidence>
<dbReference type="InterPro" id="IPR029048">
    <property type="entry name" value="HSP70_C_sf"/>
</dbReference>
<dbReference type="EMBL" id="JAMFTS010000004">
    <property type="protein sequence ID" value="KAJ4761072.1"/>
    <property type="molecule type" value="Genomic_DNA"/>
</dbReference>
<evidence type="ECO:0000256" key="1">
    <source>
        <dbReference type="ARBA" id="ARBA00007381"/>
    </source>
</evidence>
<name>A0AAV8D3T2_9POAL</name>
<dbReference type="FunFam" id="3.90.640.10:FF:000002">
    <property type="entry name" value="Heat shock 70 kDa"/>
    <property type="match status" value="1"/>
</dbReference>
<dbReference type="InterPro" id="IPR018181">
    <property type="entry name" value="Heat_shock_70_CS"/>
</dbReference>
<dbReference type="SUPFAM" id="SSF100920">
    <property type="entry name" value="Heat shock protein 70kD (HSP70), peptide-binding domain"/>
    <property type="match status" value="1"/>
</dbReference>
<evidence type="ECO:0000313" key="5">
    <source>
        <dbReference type="EMBL" id="KAJ4761072.1"/>
    </source>
</evidence>
<dbReference type="PANTHER" id="PTHR19375">
    <property type="entry name" value="HEAT SHOCK PROTEIN 70KDA"/>
    <property type="match status" value="1"/>
</dbReference>
<dbReference type="Pfam" id="PF00012">
    <property type="entry name" value="HSP70"/>
    <property type="match status" value="1"/>
</dbReference>
<dbReference type="SUPFAM" id="SSF100934">
    <property type="entry name" value="Heat shock protein 70kD (HSP70), C-terminal subdomain"/>
    <property type="match status" value="1"/>
</dbReference>